<organism evidence="1 2">
    <name type="scientific">Halobacillus campisalis</name>
    <dbReference type="NCBI Taxonomy" id="435909"/>
    <lineage>
        <taxon>Bacteria</taxon>
        <taxon>Bacillati</taxon>
        <taxon>Bacillota</taxon>
        <taxon>Bacilli</taxon>
        <taxon>Bacillales</taxon>
        <taxon>Bacillaceae</taxon>
        <taxon>Halobacillus</taxon>
    </lineage>
</organism>
<name>A0ABW2K2Y1_9BACI</name>
<keyword evidence="2" id="KW-1185">Reference proteome</keyword>
<dbReference type="RefSeq" id="WP_289214603.1">
    <property type="nucleotide sequence ID" value="NZ_JAPVRC010000001.1"/>
</dbReference>
<evidence type="ECO:0000313" key="1">
    <source>
        <dbReference type="EMBL" id="MFC7321064.1"/>
    </source>
</evidence>
<gene>
    <name evidence="1" type="ORF">ACFQMN_09240</name>
</gene>
<proteinExistence type="predicted"/>
<comment type="caution">
    <text evidence="1">The sequence shown here is derived from an EMBL/GenBank/DDBJ whole genome shotgun (WGS) entry which is preliminary data.</text>
</comment>
<dbReference type="EMBL" id="JBHTBY010000006">
    <property type="protein sequence ID" value="MFC7321064.1"/>
    <property type="molecule type" value="Genomic_DNA"/>
</dbReference>
<sequence>MTRLQSIENSLKEINETVFQELCDSLLIRRNNNYSAFSRTGSQSGKQKTTVGTPDSFFLLSNGKYIFVEHSTNITKGVNKLRDDIEKCLDDDKTGIHINYIAEIIICLNFNLNTSETELLQ</sequence>
<evidence type="ECO:0000313" key="2">
    <source>
        <dbReference type="Proteomes" id="UP001596494"/>
    </source>
</evidence>
<protein>
    <submittedName>
        <fullName evidence="1">Uncharacterized protein</fullName>
    </submittedName>
</protein>
<dbReference type="Proteomes" id="UP001596494">
    <property type="component" value="Unassembled WGS sequence"/>
</dbReference>
<reference evidence="2" key="1">
    <citation type="journal article" date="2019" name="Int. J. Syst. Evol. Microbiol.">
        <title>The Global Catalogue of Microorganisms (GCM) 10K type strain sequencing project: providing services to taxonomists for standard genome sequencing and annotation.</title>
        <authorList>
            <consortium name="The Broad Institute Genomics Platform"/>
            <consortium name="The Broad Institute Genome Sequencing Center for Infectious Disease"/>
            <person name="Wu L."/>
            <person name="Ma J."/>
        </authorList>
    </citation>
    <scope>NUCLEOTIDE SEQUENCE [LARGE SCALE GENOMIC DNA]</scope>
    <source>
        <strain evidence="2">CCUG 73951</strain>
    </source>
</reference>
<accession>A0ABW2K2Y1</accession>